<dbReference type="EMBL" id="QPMT01000028">
    <property type="protein sequence ID" value="KAF4856430.1"/>
    <property type="molecule type" value="Genomic_DNA"/>
</dbReference>
<comment type="caution">
    <text evidence="1">The sequence shown here is derived from an EMBL/GenBank/DDBJ whole genome shotgun (WGS) entry which is preliminary data.</text>
</comment>
<protein>
    <submittedName>
        <fullName evidence="1">Uncharacterized protein</fullName>
    </submittedName>
</protein>
<accession>A0A9P5EPJ1</accession>
<evidence type="ECO:0000313" key="2">
    <source>
        <dbReference type="Proteomes" id="UP000711996"/>
    </source>
</evidence>
<keyword evidence="2" id="KW-1185">Reference proteome</keyword>
<dbReference type="AlphaFoldDB" id="A0A9P5EPJ1"/>
<name>A0A9P5EPJ1_COLSI</name>
<reference evidence="1" key="1">
    <citation type="submission" date="2019-06" db="EMBL/GenBank/DDBJ databases">
        <authorList>
            <person name="Gan P."/>
            <person name="Shirasu K."/>
        </authorList>
    </citation>
    <scope>NUCLEOTIDE SEQUENCE [LARGE SCALE GENOMIC DNA]</scope>
    <source>
        <strain evidence="1">CAD2</strain>
    </source>
</reference>
<proteinExistence type="predicted"/>
<evidence type="ECO:0000313" key="1">
    <source>
        <dbReference type="EMBL" id="KAF4856430.1"/>
    </source>
</evidence>
<sequence length="73" mass="8251">MISLNRHTITASQEGAFLRPQKHTSFHVGVPPSIHKQHINIAGNRVQEVLDGVKEREHSQPAEYRKLFDPSSP</sequence>
<organism evidence="1 2">
    <name type="scientific">Colletotrichum siamense</name>
    <name type="common">Anthracnose fungus</name>
    <dbReference type="NCBI Taxonomy" id="690259"/>
    <lineage>
        <taxon>Eukaryota</taxon>
        <taxon>Fungi</taxon>
        <taxon>Dikarya</taxon>
        <taxon>Ascomycota</taxon>
        <taxon>Pezizomycotina</taxon>
        <taxon>Sordariomycetes</taxon>
        <taxon>Hypocreomycetidae</taxon>
        <taxon>Glomerellales</taxon>
        <taxon>Glomerellaceae</taxon>
        <taxon>Colletotrichum</taxon>
        <taxon>Colletotrichum gloeosporioides species complex</taxon>
    </lineage>
</organism>
<dbReference type="Proteomes" id="UP000711996">
    <property type="component" value="Unassembled WGS sequence"/>
</dbReference>
<dbReference type="OrthoDB" id="10345324at2759"/>
<gene>
    <name evidence="1" type="ORF">CGCSCA2_v008593</name>
</gene>